<keyword evidence="2" id="KW-0472">Membrane</keyword>
<evidence type="ECO:0000256" key="13">
    <source>
        <dbReference type="SAM" id="SignalP"/>
    </source>
</evidence>
<evidence type="ECO:0000256" key="1">
    <source>
        <dbReference type="ARBA" id="ARBA00004251"/>
    </source>
</evidence>
<evidence type="ECO:0000256" key="5">
    <source>
        <dbReference type="ARBA" id="ARBA00022729"/>
    </source>
</evidence>
<reference evidence="18" key="1">
    <citation type="submission" date="2025-08" db="UniProtKB">
        <authorList>
            <consortium name="RefSeq"/>
        </authorList>
    </citation>
    <scope>IDENTIFICATION</scope>
    <source>
        <tissue evidence="18">Leaves</tissue>
    </source>
</reference>
<dbReference type="GeneID" id="113723881"/>
<keyword evidence="9" id="KW-1015">Disulfide bond</keyword>
<evidence type="ECO:0000313" key="18">
    <source>
        <dbReference type="RefSeq" id="XP_071930385.1"/>
    </source>
</evidence>
<accession>A0ABM4WF41</accession>
<evidence type="ECO:0000313" key="17">
    <source>
        <dbReference type="Proteomes" id="UP001652660"/>
    </source>
</evidence>
<comment type="similarity">
    <text evidence="11">Belongs to the protein kinase superfamily. Ser/Thr protein kinase family.</text>
</comment>
<dbReference type="InterPro" id="IPR001245">
    <property type="entry name" value="Ser-Thr/Tyr_kinase_cat_dom"/>
</dbReference>
<evidence type="ECO:0000256" key="8">
    <source>
        <dbReference type="ARBA" id="ARBA00022840"/>
    </source>
</evidence>
<dbReference type="InterPro" id="IPR036426">
    <property type="entry name" value="Bulb-type_lectin_dom_sf"/>
</dbReference>
<keyword evidence="6 11" id="KW-0547">Nucleotide-binding</keyword>
<dbReference type="InterPro" id="IPR000719">
    <property type="entry name" value="Prot_kinase_dom"/>
</dbReference>
<dbReference type="Pfam" id="PF07714">
    <property type="entry name" value="PK_Tyr_Ser-Thr"/>
    <property type="match status" value="1"/>
</dbReference>
<dbReference type="PROSITE" id="PS00108">
    <property type="entry name" value="PROTEIN_KINASE_ST"/>
    <property type="match status" value="1"/>
</dbReference>
<dbReference type="EC" id="2.7.11.1" evidence="11"/>
<dbReference type="PANTHER" id="PTHR27002">
    <property type="entry name" value="RECEPTOR-LIKE SERINE/THREONINE-PROTEIN KINASE SD1-8"/>
    <property type="match status" value="1"/>
</dbReference>
<dbReference type="Pfam" id="PF08276">
    <property type="entry name" value="PAN_2"/>
    <property type="match status" value="1"/>
</dbReference>
<evidence type="ECO:0000256" key="12">
    <source>
        <dbReference type="PROSITE-ProRule" id="PRU10141"/>
    </source>
</evidence>
<keyword evidence="5 13" id="KW-0732">Signal</keyword>
<dbReference type="InterPro" id="IPR003609">
    <property type="entry name" value="Pan_app"/>
</dbReference>
<evidence type="ECO:0000256" key="9">
    <source>
        <dbReference type="ARBA" id="ARBA00023157"/>
    </source>
</evidence>
<feature type="chain" id="PRO_5046689069" description="Receptor-like serine/threonine-protein kinase" evidence="13">
    <location>
        <begin position="28"/>
        <end position="877"/>
    </location>
</feature>
<protein>
    <recommendedName>
        <fullName evidence="11">Receptor-like serine/threonine-protein kinase</fullName>
        <ecNumber evidence="11">2.7.11.1</ecNumber>
    </recommendedName>
</protein>
<keyword evidence="2" id="KW-1003">Cell membrane</keyword>
<evidence type="ECO:0000259" key="15">
    <source>
        <dbReference type="PROSITE" id="PS50927"/>
    </source>
</evidence>
<dbReference type="PROSITE" id="PS00107">
    <property type="entry name" value="PROTEIN_KINASE_ATP"/>
    <property type="match status" value="1"/>
</dbReference>
<evidence type="ECO:0000256" key="2">
    <source>
        <dbReference type="ARBA" id="ARBA00022475"/>
    </source>
</evidence>
<dbReference type="SMART" id="SM00220">
    <property type="entry name" value="S_TKc"/>
    <property type="match status" value="1"/>
</dbReference>
<feature type="binding site" evidence="12">
    <location>
        <position position="584"/>
    </location>
    <ligand>
        <name>ATP</name>
        <dbReference type="ChEBI" id="CHEBI:30616"/>
    </ligand>
</feature>
<dbReference type="Gene3D" id="1.10.510.10">
    <property type="entry name" value="Transferase(Phosphotransferase) domain 1"/>
    <property type="match status" value="1"/>
</dbReference>
<keyword evidence="17" id="KW-1185">Reference proteome</keyword>
<dbReference type="CDD" id="cd01098">
    <property type="entry name" value="PAN_AP_plant"/>
    <property type="match status" value="1"/>
</dbReference>
<evidence type="ECO:0000256" key="4">
    <source>
        <dbReference type="ARBA" id="ARBA00022679"/>
    </source>
</evidence>
<dbReference type="Gene3D" id="2.90.10.10">
    <property type="entry name" value="Bulb-type lectin domain"/>
    <property type="match status" value="1"/>
</dbReference>
<feature type="signal peptide" evidence="13">
    <location>
        <begin position="1"/>
        <end position="27"/>
    </location>
</feature>
<dbReference type="SUPFAM" id="SSF56112">
    <property type="entry name" value="Protein kinase-like (PK-like)"/>
    <property type="match status" value="1"/>
</dbReference>
<dbReference type="SMART" id="SM00473">
    <property type="entry name" value="PAN_AP"/>
    <property type="match status" value="1"/>
</dbReference>
<dbReference type="Pfam" id="PF00954">
    <property type="entry name" value="S_locus_glycop"/>
    <property type="match status" value="1"/>
</dbReference>
<dbReference type="PROSITE" id="PS50927">
    <property type="entry name" value="BULB_LECTIN"/>
    <property type="match status" value="1"/>
</dbReference>
<dbReference type="InterPro" id="IPR001480">
    <property type="entry name" value="Bulb-type_lectin_dom"/>
</dbReference>
<dbReference type="InterPro" id="IPR011009">
    <property type="entry name" value="Kinase-like_dom_sf"/>
</dbReference>
<dbReference type="PROSITE" id="PS50011">
    <property type="entry name" value="PROTEIN_KINASE_DOM"/>
    <property type="match status" value="1"/>
</dbReference>
<evidence type="ECO:0000256" key="6">
    <source>
        <dbReference type="ARBA" id="ARBA00022741"/>
    </source>
</evidence>
<evidence type="ECO:0000259" key="14">
    <source>
        <dbReference type="PROSITE" id="PS50011"/>
    </source>
</evidence>
<dbReference type="Gene3D" id="3.30.200.20">
    <property type="entry name" value="Phosphorylase Kinase, domain 1"/>
    <property type="match status" value="1"/>
</dbReference>
<dbReference type="PIRSF" id="PIRSF000641">
    <property type="entry name" value="SRK"/>
    <property type="match status" value="1"/>
</dbReference>
<comment type="catalytic activity">
    <reaction evidence="11">
        <text>L-seryl-[protein] + ATP = O-phospho-L-seryl-[protein] + ADP + H(+)</text>
        <dbReference type="Rhea" id="RHEA:17989"/>
        <dbReference type="Rhea" id="RHEA-COMP:9863"/>
        <dbReference type="Rhea" id="RHEA-COMP:11604"/>
        <dbReference type="ChEBI" id="CHEBI:15378"/>
        <dbReference type="ChEBI" id="CHEBI:29999"/>
        <dbReference type="ChEBI" id="CHEBI:30616"/>
        <dbReference type="ChEBI" id="CHEBI:83421"/>
        <dbReference type="ChEBI" id="CHEBI:456216"/>
        <dbReference type="EC" id="2.7.11.1"/>
    </reaction>
</comment>
<keyword evidence="4 11" id="KW-0808">Transferase</keyword>
<dbReference type="Proteomes" id="UP001652660">
    <property type="component" value="Chromosome 2c"/>
</dbReference>
<feature type="domain" description="Protein kinase" evidence="14">
    <location>
        <begin position="551"/>
        <end position="844"/>
    </location>
</feature>
<dbReference type="CDD" id="cd00028">
    <property type="entry name" value="B_lectin"/>
    <property type="match status" value="1"/>
</dbReference>
<dbReference type="SUPFAM" id="SSF51110">
    <property type="entry name" value="alpha-D-mannose-specific plant lectins"/>
    <property type="match status" value="1"/>
</dbReference>
<keyword evidence="8 11" id="KW-0067">ATP-binding</keyword>
<feature type="domain" description="Bulb-type lectin" evidence="15">
    <location>
        <begin position="29"/>
        <end position="152"/>
    </location>
</feature>
<name>A0ABM4WF41_COFAR</name>
<evidence type="ECO:0000256" key="3">
    <source>
        <dbReference type="ARBA" id="ARBA00022527"/>
    </source>
</evidence>
<comment type="catalytic activity">
    <reaction evidence="11">
        <text>L-threonyl-[protein] + ATP = O-phospho-L-threonyl-[protein] + ADP + H(+)</text>
        <dbReference type="Rhea" id="RHEA:46608"/>
        <dbReference type="Rhea" id="RHEA-COMP:11060"/>
        <dbReference type="Rhea" id="RHEA-COMP:11605"/>
        <dbReference type="ChEBI" id="CHEBI:15378"/>
        <dbReference type="ChEBI" id="CHEBI:30013"/>
        <dbReference type="ChEBI" id="CHEBI:30616"/>
        <dbReference type="ChEBI" id="CHEBI:61977"/>
        <dbReference type="ChEBI" id="CHEBI:456216"/>
        <dbReference type="EC" id="2.7.11.1"/>
    </reaction>
</comment>
<dbReference type="PROSITE" id="PS50948">
    <property type="entry name" value="PAN"/>
    <property type="match status" value="1"/>
</dbReference>
<feature type="domain" description="Apple" evidence="16">
    <location>
        <begin position="345"/>
        <end position="431"/>
    </location>
</feature>
<dbReference type="InterPro" id="IPR000858">
    <property type="entry name" value="S_locus_glycoprot_dom"/>
</dbReference>
<keyword evidence="7 11" id="KW-0418">Kinase</keyword>
<organism evidence="17 18">
    <name type="scientific">Coffea arabica</name>
    <name type="common">Arabian coffee</name>
    <dbReference type="NCBI Taxonomy" id="13443"/>
    <lineage>
        <taxon>Eukaryota</taxon>
        <taxon>Viridiplantae</taxon>
        <taxon>Streptophyta</taxon>
        <taxon>Embryophyta</taxon>
        <taxon>Tracheophyta</taxon>
        <taxon>Spermatophyta</taxon>
        <taxon>Magnoliopsida</taxon>
        <taxon>eudicotyledons</taxon>
        <taxon>Gunneridae</taxon>
        <taxon>Pentapetalae</taxon>
        <taxon>asterids</taxon>
        <taxon>lamiids</taxon>
        <taxon>Gentianales</taxon>
        <taxon>Rubiaceae</taxon>
        <taxon>Ixoroideae</taxon>
        <taxon>Gardenieae complex</taxon>
        <taxon>Bertiereae - Coffeeae clade</taxon>
        <taxon>Coffeeae</taxon>
        <taxon>Coffea</taxon>
    </lineage>
</organism>
<evidence type="ECO:0000259" key="16">
    <source>
        <dbReference type="PROSITE" id="PS50948"/>
    </source>
</evidence>
<comment type="subcellular location">
    <subcellularLocation>
        <location evidence="1">Cell membrane</location>
        <topology evidence="1">Single-pass type I membrane protein</topology>
    </subcellularLocation>
</comment>
<evidence type="ECO:0000256" key="11">
    <source>
        <dbReference type="PIRNR" id="PIRNR000641"/>
    </source>
</evidence>
<dbReference type="InterPro" id="IPR024171">
    <property type="entry name" value="SRK-like_kinase"/>
</dbReference>
<proteinExistence type="inferred from homology"/>
<keyword evidence="3 11" id="KW-0723">Serine/threonine-protein kinase</keyword>
<dbReference type="PANTHER" id="PTHR27002:SF422">
    <property type="entry name" value="RECEPTOR-LIKE SERINE_THREONINE-PROTEIN KINASE"/>
    <property type="match status" value="1"/>
</dbReference>
<dbReference type="InterPro" id="IPR017441">
    <property type="entry name" value="Protein_kinase_ATP_BS"/>
</dbReference>
<evidence type="ECO:0000256" key="7">
    <source>
        <dbReference type="ARBA" id="ARBA00022777"/>
    </source>
</evidence>
<dbReference type="SMART" id="SM00108">
    <property type="entry name" value="B_lectin"/>
    <property type="match status" value="1"/>
</dbReference>
<dbReference type="RefSeq" id="XP_071930385.1">
    <property type="nucleotide sequence ID" value="XM_072074284.1"/>
</dbReference>
<dbReference type="CDD" id="cd14066">
    <property type="entry name" value="STKc_IRAK"/>
    <property type="match status" value="1"/>
</dbReference>
<dbReference type="Pfam" id="PF01453">
    <property type="entry name" value="B_lectin"/>
    <property type="match status" value="1"/>
</dbReference>
<gene>
    <name evidence="18" type="primary">LOC113723881</name>
</gene>
<sequence length="877" mass="97407">MGKYSDIFSSSFLVLFNILFIFPACCASNDTITPSQPLKVGQTLISAGQIFELGFFSPDNSSGLYVGIWYKIGPDRRIVWVANRGNALSASDLASRLIISSDGNLKVEDGKQNSVWSTNASVPLNSSIAVLQDDGDFILKDNLLGATLWESFSDPSDTLIATMPLGCCSRSGQKLFLTAWQSENDPAPGKFVVGLSDDKPAQLFTWNGTKPYWRSGPWNGWKFIGAEVKDSGYGSGVSLTQNNQMGKPSLTFNLFNKPHITNLVVSPTGVMEVMHKEGQNVPWKVLWAAIQTPCDVYGACGPFSACSSSGSPTCECLKGFFPLSNEEWSKGNWTSGCLRRTELMCSTNSSNLTSKASKPDGFWKLIQMKLPDHHLFLYNEDAQGCSQWCLSNCSCLAYAYPDGIGCMVWVTELVDIRQSSYGGEDLYLRVANSELGVKRRYTKVIISCVAIAVGFLLVVSICRVQRWKAKRRVMHTDTPLNEKNSETRNWCTIKGFRKNCRVVGLLLSGNRGTLRETTREDIKEGPALARGSSSELSMIDINMIKIATNNFSEANKLGEGGFGTVYKLNSMQGKLEDGQQIAVKRLSRHAGQGMEEFKNEVILVSKLQHRNLVRLLGCCIQGEEKIVILEYLKNRSLDTFLFDRTRRLELDWGKRFHIIQGIARGLLYLHRDSCLRIIHRDLKASNILLDDDMNPKISDFGLARPFRVTQEQANTRRVVGTMGYMSPEYAMGGLFSEKSDVYSFGVLLLEIVSSKKNTGLGFHEKYLNLLGYAWQLWNECKAAELLDQSLADSCTPSEVMRCIQIGLLCAQDHAKDRPTMSNVVLMLSGSESEMGLPLPRQPKFTFQSLLEYNHFQAGVSAFNGSINDVTISVVEGR</sequence>
<evidence type="ECO:0000256" key="10">
    <source>
        <dbReference type="ARBA" id="ARBA00023180"/>
    </source>
</evidence>
<dbReference type="InterPro" id="IPR008271">
    <property type="entry name" value="Ser/Thr_kinase_AS"/>
</dbReference>
<keyword evidence="10" id="KW-0325">Glycoprotein</keyword>